<sequence>MHGNSRHFAFDEHFSGQGYSGRSYSESISRSSSEHSNFGSRSRSPSSSYSSHHGSFPYKPKKDWPNDPVVTGLESCSISSYNASLRSTDLREHSLFSSSTDLDVWPSQFSSLSSDLNPPWNNTMRLPGIDSFEIKPIIHDDQHYLHLPSMVSGSLASFPAPPSQIPALDNPHKPKQRPKTNNSNNTSNLKMCSHCHTTSTPLWRREPSTLRTLCNACALYLQQHHKLRPQELIDADLDNDDDSTQRDATGPQCSHCHTRNTSVWRRSKTGAQLCNACGVYVRLRGRDRPLSLKRNKIRPRTKLNKSADK</sequence>
<evidence type="ECO:0000256" key="2">
    <source>
        <dbReference type="ARBA" id="ARBA00022723"/>
    </source>
</evidence>
<feature type="domain" description="GATA-type" evidence="8">
    <location>
        <begin position="247"/>
        <end position="300"/>
    </location>
</feature>
<dbReference type="GO" id="GO:0000981">
    <property type="term" value="F:DNA-binding transcription factor activity, RNA polymerase II-specific"/>
    <property type="evidence" value="ECO:0007669"/>
    <property type="project" value="TreeGrafter"/>
</dbReference>
<reference evidence="9" key="1">
    <citation type="journal article" date="2019" name="Environ. Microbiol.">
        <title>Fungal ecological strategies reflected in gene transcription - a case study of two litter decomposers.</title>
        <authorList>
            <person name="Barbi F."/>
            <person name="Kohler A."/>
            <person name="Barry K."/>
            <person name="Baskaran P."/>
            <person name="Daum C."/>
            <person name="Fauchery L."/>
            <person name="Ihrmark K."/>
            <person name="Kuo A."/>
            <person name="LaButti K."/>
            <person name="Lipzen A."/>
            <person name="Morin E."/>
            <person name="Grigoriev I.V."/>
            <person name="Henrissat B."/>
            <person name="Lindahl B."/>
            <person name="Martin F."/>
        </authorList>
    </citation>
    <scope>NUCLEOTIDE SEQUENCE</scope>
    <source>
        <strain evidence="9">JB14</strain>
    </source>
</reference>
<dbReference type="PRINTS" id="PR00619">
    <property type="entry name" value="GATAZNFINGER"/>
</dbReference>
<dbReference type="Pfam" id="PF00320">
    <property type="entry name" value="GATA"/>
    <property type="match status" value="2"/>
</dbReference>
<dbReference type="PROSITE" id="PS00344">
    <property type="entry name" value="GATA_ZN_FINGER_1"/>
    <property type="match status" value="1"/>
</dbReference>
<evidence type="ECO:0000313" key="10">
    <source>
        <dbReference type="Proteomes" id="UP000799118"/>
    </source>
</evidence>
<dbReference type="GO" id="GO:0045944">
    <property type="term" value="P:positive regulation of transcription by RNA polymerase II"/>
    <property type="evidence" value="ECO:0007669"/>
    <property type="project" value="TreeGrafter"/>
</dbReference>
<name>A0A6A4IJT7_9AGAR</name>
<dbReference type="SMART" id="SM00401">
    <property type="entry name" value="ZnF_GATA"/>
    <property type="match status" value="2"/>
</dbReference>
<comment type="subcellular location">
    <subcellularLocation>
        <location evidence="1">Nucleus</location>
    </subcellularLocation>
</comment>
<dbReference type="AlphaFoldDB" id="A0A6A4IJT7"/>
<feature type="compositionally biased region" description="Low complexity" evidence="7">
    <location>
        <begin position="20"/>
        <end position="58"/>
    </location>
</feature>
<dbReference type="CDD" id="cd00202">
    <property type="entry name" value="ZnF_GATA"/>
    <property type="match status" value="2"/>
</dbReference>
<evidence type="ECO:0000256" key="7">
    <source>
        <dbReference type="SAM" id="MobiDB-lite"/>
    </source>
</evidence>
<dbReference type="GO" id="GO:0008270">
    <property type="term" value="F:zinc ion binding"/>
    <property type="evidence" value="ECO:0007669"/>
    <property type="project" value="UniProtKB-KW"/>
</dbReference>
<dbReference type="PROSITE" id="PS50114">
    <property type="entry name" value="GATA_ZN_FINGER_2"/>
    <property type="match status" value="2"/>
</dbReference>
<evidence type="ECO:0000313" key="9">
    <source>
        <dbReference type="EMBL" id="KAE9410881.1"/>
    </source>
</evidence>
<dbReference type="GO" id="GO:0000978">
    <property type="term" value="F:RNA polymerase II cis-regulatory region sequence-specific DNA binding"/>
    <property type="evidence" value="ECO:0007669"/>
    <property type="project" value="TreeGrafter"/>
</dbReference>
<dbReference type="PANTHER" id="PTHR10071:SF281">
    <property type="entry name" value="BOX A-BINDING FACTOR-RELATED"/>
    <property type="match status" value="1"/>
</dbReference>
<evidence type="ECO:0000256" key="5">
    <source>
        <dbReference type="ARBA" id="ARBA00023242"/>
    </source>
</evidence>
<evidence type="ECO:0000259" key="8">
    <source>
        <dbReference type="PROSITE" id="PS50114"/>
    </source>
</evidence>
<dbReference type="OrthoDB" id="515401at2759"/>
<dbReference type="InterPro" id="IPR000679">
    <property type="entry name" value="Znf_GATA"/>
</dbReference>
<dbReference type="Proteomes" id="UP000799118">
    <property type="component" value="Unassembled WGS sequence"/>
</dbReference>
<dbReference type="InterPro" id="IPR039355">
    <property type="entry name" value="Transcription_factor_GATA"/>
</dbReference>
<gene>
    <name evidence="9" type="ORF">BT96DRAFT_870673</name>
</gene>
<evidence type="ECO:0000256" key="4">
    <source>
        <dbReference type="ARBA" id="ARBA00022833"/>
    </source>
</evidence>
<dbReference type="GO" id="GO:0005634">
    <property type="term" value="C:nucleus"/>
    <property type="evidence" value="ECO:0007669"/>
    <property type="project" value="UniProtKB-SubCell"/>
</dbReference>
<feature type="region of interest" description="Disordered" evidence="7">
    <location>
        <begin position="15"/>
        <end position="61"/>
    </location>
</feature>
<evidence type="ECO:0000256" key="6">
    <source>
        <dbReference type="PROSITE-ProRule" id="PRU00094"/>
    </source>
</evidence>
<dbReference type="EMBL" id="ML769384">
    <property type="protein sequence ID" value="KAE9410881.1"/>
    <property type="molecule type" value="Genomic_DNA"/>
</dbReference>
<dbReference type="PANTHER" id="PTHR10071">
    <property type="entry name" value="TRANSCRIPTION FACTOR GATA FAMILY MEMBER"/>
    <property type="match status" value="1"/>
</dbReference>
<dbReference type="GO" id="GO:0045165">
    <property type="term" value="P:cell fate commitment"/>
    <property type="evidence" value="ECO:0007669"/>
    <property type="project" value="TreeGrafter"/>
</dbReference>
<dbReference type="SUPFAM" id="SSF57716">
    <property type="entry name" value="Glucocorticoid receptor-like (DNA-binding domain)"/>
    <property type="match status" value="2"/>
</dbReference>
<feature type="region of interest" description="Disordered" evidence="7">
    <location>
        <begin position="161"/>
        <end position="188"/>
    </location>
</feature>
<dbReference type="Gene3D" id="3.30.50.10">
    <property type="entry name" value="Erythroid Transcription Factor GATA-1, subunit A"/>
    <property type="match status" value="2"/>
</dbReference>
<dbReference type="InterPro" id="IPR013088">
    <property type="entry name" value="Znf_NHR/GATA"/>
</dbReference>
<keyword evidence="5" id="KW-0539">Nucleus</keyword>
<organism evidence="9 10">
    <name type="scientific">Gymnopus androsaceus JB14</name>
    <dbReference type="NCBI Taxonomy" id="1447944"/>
    <lineage>
        <taxon>Eukaryota</taxon>
        <taxon>Fungi</taxon>
        <taxon>Dikarya</taxon>
        <taxon>Basidiomycota</taxon>
        <taxon>Agaricomycotina</taxon>
        <taxon>Agaricomycetes</taxon>
        <taxon>Agaricomycetidae</taxon>
        <taxon>Agaricales</taxon>
        <taxon>Marasmiineae</taxon>
        <taxon>Omphalotaceae</taxon>
        <taxon>Gymnopus</taxon>
    </lineage>
</organism>
<keyword evidence="10" id="KW-1185">Reference proteome</keyword>
<evidence type="ECO:0000256" key="1">
    <source>
        <dbReference type="ARBA" id="ARBA00004123"/>
    </source>
</evidence>
<proteinExistence type="predicted"/>
<keyword evidence="3 6" id="KW-0863">Zinc-finger</keyword>
<evidence type="ECO:0000256" key="3">
    <source>
        <dbReference type="ARBA" id="ARBA00022771"/>
    </source>
</evidence>
<keyword evidence="2" id="KW-0479">Metal-binding</keyword>
<protein>
    <recommendedName>
        <fullName evidence="8">GATA-type domain-containing protein</fullName>
    </recommendedName>
</protein>
<accession>A0A6A4IJT7</accession>
<feature type="domain" description="GATA-type" evidence="8">
    <location>
        <begin position="186"/>
        <end position="229"/>
    </location>
</feature>
<keyword evidence="4" id="KW-0862">Zinc</keyword>
<dbReference type="GO" id="GO:0000122">
    <property type="term" value="P:negative regulation of transcription by RNA polymerase II"/>
    <property type="evidence" value="ECO:0007669"/>
    <property type="project" value="TreeGrafter"/>
</dbReference>